<dbReference type="Gene3D" id="3.30.1150.10">
    <property type="match status" value="1"/>
</dbReference>
<dbReference type="Proteomes" id="UP000241444">
    <property type="component" value="Unassembled WGS sequence"/>
</dbReference>
<gene>
    <name evidence="2" type="ORF">CU102_09910</name>
</gene>
<evidence type="ECO:0000313" key="3">
    <source>
        <dbReference type="Proteomes" id="UP000241444"/>
    </source>
</evidence>
<feature type="compositionally biased region" description="Low complexity" evidence="1">
    <location>
        <begin position="101"/>
        <end position="110"/>
    </location>
</feature>
<evidence type="ECO:0000256" key="1">
    <source>
        <dbReference type="SAM" id="MobiDB-lite"/>
    </source>
</evidence>
<dbReference type="OrthoDB" id="7161229at2"/>
<dbReference type="SUPFAM" id="SSF74653">
    <property type="entry name" value="TolA/TonB C-terminal domain"/>
    <property type="match status" value="1"/>
</dbReference>
<feature type="region of interest" description="Disordered" evidence="1">
    <location>
        <begin position="45"/>
        <end position="256"/>
    </location>
</feature>
<organism evidence="2 3">
    <name type="scientific">Phyllobacterium brassicacearum</name>
    <dbReference type="NCBI Taxonomy" id="314235"/>
    <lineage>
        <taxon>Bacteria</taxon>
        <taxon>Pseudomonadati</taxon>
        <taxon>Pseudomonadota</taxon>
        <taxon>Alphaproteobacteria</taxon>
        <taxon>Hyphomicrobiales</taxon>
        <taxon>Phyllobacteriaceae</taxon>
        <taxon>Phyllobacterium</taxon>
    </lineage>
</organism>
<dbReference type="AlphaFoldDB" id="A0A2P7BRM4"/>
<dbReference type="EMBL" id="PGGO01000006">
    <property type="protein sequence ID" value="PSH69109.1"/>
    <property type="molecule type" value="Genomic_DNA"/>
</dbReference>
<name>A0A2P7BRM4_9HYPH</name>
<protein>
    <recommendedName>
        <fullName evidence="4">Protein TolA</fullName>
    </recommendedName>
</protein>
<proteinExistence type="predicted"/>
<feature type="compositionally biased region" description="Basic and acidic residues" evidence="1">
    <location>
        <begin position="111"/>
        <end position="127"/>
    </location>
</feature>
<evidence type="ECO:0008006" key="4">
    <source>
        <dbReference type="Google" id="ProtNLM"/>
    </source>
</evidence>
<evidence type="ECO:0000313" key="2">
    <source>
        <dbReference type="EMBL" id="PSH69109.1"/>
    </source>
</evidence>
<accession>A0A2P7BRM4</accession>
<reference evidence="3" key="1">
    <citation type="submission" date="2017-11" db="EMBL/GenBank/DDBJ databases">
        <authorList>
            <person name="Kuznetsova I."/>
            <person name="Sazanova A."/>
            <person name="Chirak E."/>
            <person name="Safronova V."/>
            <person name="Willems A."/>
        </authorList>
    </citation>
    <scope>NUCLEOTIDE SEQUENCE [LARGE SCALE GENOMIC DNA]</scope>
    <source>
        <strain evidence="3">STM 196</strain>
    </source>
</reference>
<feature type="compositionally biased region" description="Basic and acidic residues" evidence="1">
    <location>
        <begin position="137"/>
        <end position="161"/>
    </location>
</feature>
<comment type="caution">
    <text evidence="2">The sequence shown here is derived from an EMBL/GenBank/DDBJ whole genome shotgun (WGS) entry which is preliminary data.</text>
</comment>
<feature type="compositionally biased region" description="Basic and acidic residues" evidence="1">
    <location>
        <begin position="192"/>
        <end position="203"/>
    </location>
</feature>
<feature type="compositionally biased region" description="Basic and acidic residues" evidence="1">
    <location>
        <begin position="52"/>
        <end position="68"/>
    </location>
</feature>
<dbReference type="RefSeq" id="WP_106710932.1">
    <property type="nucleotide sequence ID" value="NZ_PGGO01000006.1"/>
</dbReference>
<keyword evidence="3" id="KW-1185">Reference proteome</keyword>
<sequence>MRGSITSSAIIHAVLLGWGLLSFSAPAPMVADVESMPIDIVPVESISQAQQGDKKAPKVEKPAPKPTEKPQTLPEAQNLGDSDTDVATKPTPEPKPKPVEAAEAPKPSEMPVEKPEPEPEPEVKPEPKPVPVPATEMKPEPAPKQEVKPDPVAEAINEVKPEPAPAEETFKLPENVAMPEVKPTPPSQTAKTPDRKETPEKPKPTQTAAAPSKEKGIADEVAALLNDQKPAGGGAKRSTDTAALGTDKPSNGAKLSQSELDALKGAIQKCWNVPAGAEDAEGLKVTVKMKLTKEGEIEGAPEVSGSGNSPVQRAAIESARRAVMRCAPYSLPQDKYDTWSDVTVNFDPRDMF</sequence>